<dbReference type="AlphaFoldDB" id="A0AB34FHI6"/>
<comment type="caution">
    <text evidence="3">The sequence shown here is derived from an EMBL/GenBank/DDBJ whole genome shotgun (WGS) entry which is preliminary data.</text>
</comment>
<dbReference type="EMBL" id="JAQHRD010000008">
    <property type="protein sequence ID" value="KAJ6438286.1"/>
    <property type="molecule type" value="Genomic_DNA"/>
</dbReference>
<accession>A0AB34FHI6</accession>
<sequence>MPARVTKRPPAKAKADKSAKSIEKLLTSPKSLLASADLFLTSPAQKVLTSPMAWTALERHEQAEILALFPDQQHVKWAGTSAAEPNLATLVSDNGFRNSCATYTENVAEGRHDAAWLEEAWTAHARRKAGAFDAHLAAKFEEEWGVVLPMADDHDDHDGQMKRESVS</sequence>
<dbReference type="Proteomes" id="UP001163105">
    <property type="component" value="Unassembled WGS sequence"/>
</dbReference>
<dbReference type="InterPro" id="IPR028020">
    <property type="entry name" value="ASX_DEUBAD_dom"/>
</dbReference>
<reference evidence="3" key="1">
    <citation type="submission" date="2023-01" db="EMBL/GenBank/DDBJ databases">
        <title>The growth and conidiation of Purpureocillium lavendulum are regulated by nitrogen source and histone H3K14 acetylation.</title>
        <authorList>
            <person name="Tang P."/>
            <person name="Han J."/>
            <person name="Zhang C."/>
            <person name="Tang P."/>
            <person name="Qi F."/>
            <person name="Zhang K."/>
            <person name="Liang L."/>
        </authorList>
    </citation>
    <scope>NUCLEOTIDE SEQUENCE</scope>
    <source>
        <strain evidence="3">YMF1.00683</strain>
    </source>
</reference>
<organism evidence="3 4">
    <name type="scientific">Purpureocillium lavendulum</name>
    <dbReference type="NCBI Taxonomy" id="1247861"/>
    <lineage>
        <taxon>Eukaryota</taxon>
        <taxon>Fungi</taxon>
        <taxon>Dikarya</taxon>
        <taxon>Ascomycota</taxon>
        <taxon>Pezizomycotina</taxon>
        <taxon>Sordariomycetes</taxon>
        <taxon>Hypocreomycetidae</taxon>
        <taxon>Hypocreales</taxon>
        <taxon>Ophiocordycipitaceae</taxon>
        <taxon>Purpureocillium</taxon>
    </lineage>
</organism>
<feature type="region of interest" description="Disordered" evidence="1">
    <location>
        <begin position="1"/>
        <end position="20"/>
    </location>
</feature>
<evidence type="ECO:0000259" key="2">
    <source>
        <dbReference type="Pfam" id="PF13919"/>
    </source>
</evidence>
<proteinExistence type="predicted"/>
<dbReference type="Pfam" id="PF13919">
    <property type="entry name" value="ASXH"/>
    <property type="match status" value="1"/>
</dbReference>
<evidence type="ECO:0000313" key="3">
    <source>
        <dbReference type="EMBL" id="KAJ6438286.1"/>
    </source>
</evidence>
<name>A0AB34FHI6_9HYPO</name>
<evidence type="ECO:0000256" key="1">
    <source>
        <dbReference type="SAM" id="MobiDB-lite"/>
    </source>
</evidence>
<feature type="compositionally biased region" description="Basic residues" evidence="1">
    <location>
        <begin position="1"/>
        <end position="11"/>
    </location>
</feature>
<feature type="domain" description="ASX DEUBAD" evidence="2">
    <location>
        <begin position="12"/>
        <end position="145"/>
    </location>
</feature>
<gene>
    <name evidence="3" type="ORF">O9K51_08878</name>
</gene>
<keyword evidence="4" id="KW-1185">Reference proteome</keyword>
<evidence type="ECO:0000313" key="4">
    <source>
        <dbReference type="Proteomes" id="UP001163105"/>
    </source>
</evidence>
<protein>
    <submittedName>
        <fullName evidence="3">Conidiation protein 6 domain-containing protein</fullName>
    </submittedName>
</protein>